<evidence type="ECO:0000256" key="1">
    <source>
        <dbReference type="ARBA" id="ARBA00004127"/>
    </source>
</evidence>
<dbReference type="AlphaFoldDB" id="A0A7S1R3M1"/>
<dbReference type="GO" id="GO:0012505">
    <property type="term" value="C:endomembrane system"/>
    <property type="evidence" value="ECO:0007669"/>
    <property type="project" value="UniProtKB-SubCell"/>
</dbReference>
<evidence type="ECO:0000313" key="8">
    <source>
        <dbReference type="EMBL" id="CAD9155604.1"/>
    </source>
</evidence>
<proteinExistence type="predicted"/>
<dbReference type="InterPro" id="IPR010482">
    <property type="entry name" value="TECPR1-like_DysF"/>
</dbReference>
<gene>
    <name evidence="8" type="ORF">NDES1114_LOCUS35256</name>
</gene>
<dbReference type="EMBL" id="HBGF01052680">
    <property type="protein sequence ID" value="CAD9155604.1"/>
    <property type="molecule type" value="Transcribed_RNA"/>
</dbReference>
<evidence type="ECO:0000256" key="5">
    <source>
        <dbReference type="SAM" id="MobiDB-lite"/>
    </source>
</evidence>
<feature type="compositionally biased region" description="Basic and acidic residues" evidence="5">
    <location>
        <begin position="39"/>
        <end position="57"/>
    </location>
</feature>
<protein>
    <recommendedName>
        <fullName evidence="6 7">Peroxin/Ferlin domain-containing protein</fullName>
    </recommendedName>
</protein>
<dbReference type="PANTHER" id="PTHR31679:SF2">
    <property type="entry name" value="PEROXISOMAL MEMBRANE PROTEIN PEX30-RELATED"/>
    <property type="match status" value="1"/>
</dbReference>
<dbReference type="InterPro" id="IPR006614">
    <property type="entry name" value="Peroxin/Ferlin"/>
</dbReference>
<dbReference type="GO" id="GO:0005778">
    <property type="term" value="C:peroxisomal membrane"/>
    <property type="evidence" value="ECO:0007669"/>
    <property type="project" value="TreeGrafter"/>
</dbReference>
<dbReference type="InterPro" id="IPR052646">
    <property type="entry name" value="Peroxisomal_PEX28-32"/>
</dbReference>
<accession>A0A7S1R3M1</accession>
<keyword evidence="3" id="KW-1133">Transmembrane helix</keyword>
<evidence type="ECO:0000256" key="3">
    <source>
        <dbReference type="ARBA" id="ARBA00022989"/>
    </source>
</evidence>
<sequence>MAHPAPSNEDALGERRGFTVYENQRWYPLRGWSSSLLPTDRDPYSDRSGKQPLKKDGFPLPPGYHWITQWEAEINETDTDGEGWSYAVDFPASYHAKKTATSMVRRRKWQRVAERRRAATHVPLTGTGDDFVDAGGPNATARSDAAPAAPIAHCDSDVPLPVQPDQRVHQDTTAAPDRQFESLLAKFAHEDS</sequence>
<dbReference type="SMART" id="SM00694">
    <property type="entry name" value="DysFC"/>
    <property type="match status" value="1"/>
</dbReference>
<evidence type="ECO:0000256" key="4">
    <source>
        <dbReference type="ARBA" id="ARBA00023136"/>
    </source>
</evidence>
<dbReference type="GO" id="GO:0007031">
    <property type="term" value="P:peroxisome organization"/>
    <property type="evidence" value="ECO:0007669"/>
    <property type="project" value="TreeGrafter"/>
</dbReference>
<dbReference type="PANTHER" id="PTHR31679">
    <property type="entry name" value="PEROXISOMAL MEMBRANE PROTEIN PEX30-RELATED"/>
    <property type="match status" value="1"/>
</dbReference>
<feature type="region of interest" description="Disordered" evidence="5">
    <location>
        <begin position="32"/>
        <end position="60"/>
    </location>
</feature>
<keyword evidence="2" id="KW-0812">Transmembrane</keyword>
<evidence type="ECO:0000259" key="7">
    <source>
        <dbReference type="SMART" id="SM00694"/>
    </source>
</evidence>
<feature type="compositionally biased region" description="Low complexity" evidence="5">
    <location>
        <begin position="137"/>
        <end position="152"/>
    </location>
</feature>
<keyword evidence="4" id="KW-0472">Membrane</keyword>
<evidence type="ECO:0000256" key="2">
    <source>
        <dbReference type="ARBA" id="ARBA00022692"/>
    </source>
</evidence>
<feature type="domain" description="Peroxin/Ferlin" evidence="7">
    <location>
        <begin position="83"/>
        <end position="116"/>
    </location>
</feature>
<name>A0A7S1R3M1_NEODS</name>
<dbReference type="SMART" id="SM00693">
    <property type="entry name" value="DysFN"/>
    <property type="match status" value="1"/>
</dbReference>
<organism evidence="8">
    <name type="scientific">Neobodo designis</name>
    <name type="common">Flagellated protozoan</name>
    <name type="synonym">Bodo designis</name>
    <dbReference type="NCBI Taxonomy" id="312471"/>
    <lineage>
        <taxon>Eukaryota</taxon>
        <taxon>Discoba</taxon>
        <taxon>Euglenozoa</taxon>
        <taxon>Kinetoplastea</taxon>
        <taxon>Metakinetoplastina</taxon>
        <taxon>Neobodonida</taxon>
        <taxon>Neobodo</taxon>
    </lineage>
</organism>
<comment type="subcellular location">
    <subcellularLocation>
        <location evidence="1">Endomembrane system</location>
        <topology evidence="1">Multi-pass membrane protein</topology>
    </subcellularLocation>
</comment>
<feature type="domain" description="Peroxin/Ferlin" evidence="6">
    <location>
        <begin position="13"/>
        <end position="73"/>
    </location>
</feature>
<feature type="region of interest" description="Disordered" evidence="5">
    <location>
        <begin position="123"/>
        <end position="176"/>
    </location>
</feature>
<dbReference type="Pfam" id="PF06398">
    <property type="entry name" value="Pex24p"/>
    <property type="match status" value="1"/>
</dbReference>
<reference evidence="8" key="1">
    <citation type="submission" date="2021-01" db="EMBL/GenBank/DDBJ databases">
        <authorList>
            <person name="Corre E."/>
            <person name="Pelletier E."/>
            <person name="Niang G."/>
            <person name="Scheremetjew M."/>
            <person name="Finn R."/>
            <person name="Kale V."/>
            <person name="Holt S."/>
            <person name="Cochrane G."/>
            <person name="Meng A."/>
            <person name="Brown T."/>
            <person name="Cohen L."/>
        </authorList>
    </citation>
    <scope>NUCLEOTIDE SEQUENCE</scope>
    <source>
        <strain evidence="8">CCAP 1951/1</strain>
    </source>
</reference>
<evidence type="ECO:0000259" key="6">
    <source>
        <dbReference type="SMART" id="SM00693"/>
    </source>
</evidence>